<reference evidence="1" key="1">
    <citation type="submission" date="2015-09" db="EMBL/GenBank/DDBJ databases">
        <title>Draft Genome Sequences of Two Novel Amoeba-resistant Intranuclear Bacteria, Candidatus Berkiella cookevillensis and Candidatus Berkiella aquae.</title>
        <authorList>
            <person name="Mehari Y.T."/>
            <person name="Arivett B.A."/>
            <person name="Farone A.L."/>
            <person name="Gunderson J.H."/>
            <person name="Farone M.B."/>
        </authorList>
    </citation>
    <scope>NUCLEOTIDE SEQUENCE [LARGE SCALE GENOMIC DNA]</scope>
    <source>
        <strain evidence="1">CC99</strain>
    </source>
</reference>
<organism evidence="1">
    <name type="scientific">Candidatus Berkiella cookevillensis</name>
    <dbReference type="NCBI Taxonomy" id="437022"/>
    <lineage>
        <taxon>Bacteria</taxon>
        <taxon>Pseudomonadati</taxon>
        <taxon>Pseudomonadota</taxon>
        <taxon>Gammaproteobacteria</taxon>
        <taxon>Candidatus Berkiellales</taxon>
        <taxon>Candidatus Berkiellaceae</taxon>
        <taxon>Candidatus Berkiella</taxon>
    </lineage>
</organism>
<name>A0A0Q9YHB6_9GAMM</name>
<evidence type="ECO:0000313" key="1">
    <source>
        <dbReference type="EMBL" id="KRG19952.1"/>
    </source>
</evidence>
<dbReference type="Proteomes" id="UP000051494">
    <property type="component" value="Unassembled WGS sequence"/>
</dbReference>
<dbReference type="EMBL" id="LKHV02000001">
    <property type="protein sequence ID" value="MCS5708470.1"/>
    <property type="molecule type" value="Genomic_DNA"/>
</dbReference>
<dbReference type="InterPro" id="IPR011990">
    <property type="entry name" value="TPR-like_helical_dom_sf"/>
</dbReference>
<evidence type="ECO:0000313" key="2">
    <source>
        <dbReference type="EMBL" id="MCS5708470.1"/>
    </source>
</evidence>
<protein>
    <recommendedName>
        <fullName evidence="4">Tetratricopeptide repeat protein</fullName>
    </recommendedName>
</protein>
<dbReference type="RefSeq" id="WP_057622676.1">
    <property type="nucleotide sequence ID" value="NZ_LKHV02000001.1"/>
</dbReference>
<reference evidence="2" key="3">
    <citation type="submission" date="2021-06" db="EMBL/GenBank/DDBJ databases">
        <title>Genomic Description and Analysis of Intracellular Bacteria, Candidatus Berkiella cookevillensis and Candidatus Berkiella aquae.</title>
        <authorList>
            <person name="Kidane D.T."/>
            <person name="Mehari Y.T."/>
            <person name="Rice F.C."/>
            <person name="Arivett B.A."/>
            <person name="Farone A.L."/>
            <person name="Berk S.G."/>
            <person name="Farone M.B."/>
        </authorList>
    </citation>
    <scope>NUCLEOTIDE SEQUENCE</scope>
    <source>
        <strain evidence="2">CC99</strain>
    </source>
</reference>
<reference evidence="2" key="2">
    <citation type="journal article" date="2016" name="Genome Announc.">
        <title>Draft Genome Sequences of Two Novel Amoeba-Resistant Intranuclear Bacteria, 'Candidatus Berkiella cookevillensis' and 'Candidatus Berkiella aquae'.</title>
        <authorList>
            <person name="Mehari Y.T."/>
            <person name="Arivett B.A."/>
            <person name="Farone A.L."/>
            <person name="Gunderson J.H."/>
            <person name="Farone M.B."/>
        </authorList>
    </citation>
    <scope>NUCLEOTIDE SEQUENCE</scope>
    <source>
        <strain evidence="2">CC99</strain>
    </source>
</reference>
<dbReference type="SUPFAM" id="SSF48452">
    <property type="entry name" value="TPR-like"/>
    <property type="match status" value="1"/>
</dbReference>
<keyword evidence="3" id="KW-1185">Reference proteome</keyword>
<accession>A0A0Q9YHB6</accession>
<proteinExistence type="predicted"/>
<evidence type="ECO:0000313" key="3">
    <source>
        <dbReference type="Proteomes" id="UP000051494"/>
    </source>
</evidence>
<evidence type="ECO:0008006" key="4">
    <source>
        <dbReference type="Google" id="ProtNLM"/>
    </source>
</evidence>
<dbReference type="Gene3D" id="1.25.40.10">
    <property type="entry name" value="Tetratricopeptide repeat domain"/>
    <property type="match status" value="1"/>
</dbReference>
<gene>
    <name evidence="1" type="ORF">CC99x_00173</name>
    <name evidence="2" type="ORF">CC99x_006065</name>
</gene>
<sequence length="517" mass="58312">MLNGLKHTKIIDFKEELLTANTAFAKNDYSTAELHYKAAIHEISAQTTRLNKPLGPRLSLLYHKALLALVKCQISTLHAADALTTIKNYPSLENDHTQCETLILKARAFLQLGKRTEAIMQLQQATAPLEKNDFQQLAAIEAAFWLIPLLIEEHQFTQAKGLLSIITNYLSDLPVANRTTKYFLITQIECLCHASNIYRAESNISLAIHSLQKAIHLYKQYKQEFSTLIDQDIKLNILSANATLLLLLNKKSDITEILEVHQSLVELMDEEITYASLEAKTKAFNAYLIGLKLNYEQGNILIAVEQLNRALSWAQQNIIPKELICKVCIVAANLYLQPTSKRIDLALLFLNIAQKNIIFLPRDQQKLATIEILLMRLICEQQLDKTADAITIFNQLMLLKAEIDSPSSLCTLLEKLLPLFDATDNLTFQNQIAIFKIELEKIQLPIIATNMLLDILSIETSAQSTSALPPVINPPSVLLSYNTEKEENEAIAEDGNLSFVERTRRESLAKAHSYHIK</sequence>
<comment type="caution">
    <text evidence="1">The sequence shown here is derived from an EMBL/GenBank/DDBJ whole genome shotgun (WGS) entry which is preliminary data.</text>
</comment>
<dbReference type="AlphaFoldDB" id="A0A0Q9YHB6"/>
<dbReference type="EMBL" id="LKHV01000001">
    <property type="protein sequence ID" value="KRG19952.1"/>
    <property type="molecule type" value="Genomic_DNA"/>
</dbReference>